<evidence type="ECO:0000313" key="17">
    <source>
        <dbReference type="EMBL" id="HIT40495.1"/>
    </source>
</evidence>
<feature type="domain" description="HAMP" evidence="16">
    <location>
        <begin position="84"/>
        <end position="136"/>
    </location>
</feature>
<comment type="caution">
    <text evidence="17">The sequence shown here is derived from an EMBL/GenBank/DDBJ whole genome shotgun (WGS) entry which is preliminary data.</text>
</comment>
<dbReference type="InterPro" id="IPR003660">
    <property type="entry name" value="HAMP_dom"/>
</dbReference>
<evidence type="ECO:0000256" key="10">
    <source>
        <dbReference type="ARBA" id="ARBA00022840"/>
    </source>
</evidence>
<dbReference type="SUPFAM" id="SSF55874">
    <property type="entry name" value="ATPase domain of HSP90 chaperone/DNA topoisomerase II/histidine kinase"/>
    <property type="match status" value="1"/>
</dbReference>
<evidence type="ECO:0000256" key="13">
    <source>
        <dbReference type="ARBA" id="ARBA00023136"/>
    </source>
</evidence>
<keyword evidence="12" id="KW-0902">Two-component regulatory system</keyword>
<evidence type="ECO:0000256" key="6">
    <source>
        <dbReference type="ARBA" id="ARBA00022679"/>
    </source>
</evidence>
<dbReference type="EC" id="2.7.13.3" evidence="3"/>
<dbReference type="InterPro" id="IPR003661">
    <property type="entry name" value="HisK_dim/P_dom"/>
</dbReference>
<keyword evidence="13 14" id="KW-0472">Membrane</keyword>
<dbReference type="SUPFAM" id="SSF47384">
    <property type="entry name" value="Homodimeric domain of signal transducing histidine kinase"/>
    <property type="match status" value="1"/>
</dbReference>
<evidence type="ECO:0000256" key="4">
    <source>
        <dbReference type="ARBA" id="ARBA00022475"/>
    </source>
</evidence>
<organism evidence="17 18">
    <name type="scientific">Candidatus Caccovicinus merdipullorum</name>
    <dbReference type="NCBI Taxonomy" id="2840724"/>
    <lineage>
        <taxon>Bacteria</taxon>
        <taxon>Bacillati</taxon>
        <taxon>Bacillota</taxon>
        <taxon>Clostridia</taxon>
        <taxon>Eubacteriales</taxon>
        <taxon>Candidatus Caccovicinus</taxon>
    </lineage>
</organism>
<evidence type="ECO:0000256" key="8">
    <source>
        <dbReference type="ARBA" id="ARBA00022741"/>
    </source>
</evidence>
<comment type="catalytic activity">
    <reaction evidence="1">
        <text>ATP + protein L-histidine = ADP + protein N-phospho-L-histidine.</text>
        <dbReference type="EC" id="2.7.13.3"/>
    </reaction>
</comment>
<feature type="domain" description="Histidine kinase" evidence="15">
    <location>
        <begin position="151"/>
        <end position="344"/>
    </location>
</feature>
<dbReference type="GO" id="GO:0005524">
    <property type="term" value="F:ATP binding"/>
    <property type="evidence" value="ECO:0007669"/>
    <property type="project" value="UniProtKB-KW"/>
</dbReference>
<dbReference type="Gene3D" id="3.30.565.10">
    <property type="entry name" value="Histidine kinase-like ATPase, C-terminal domain"/>
    <property type="match status" value="1"/>
</dbReference>
<dbReference type="GO" id="GO:0000155">
    <property type="term" value="F:phosphorelay sensor kinase activity"/>
    <property type="evidence" value="ECO:0007669"/>
    <property type="project" value="InterPro"/>
</dbReference>
<dbReference type="Gene3D" id="1.10.287.130">
    <property type="match status" value="1"/>
</dbReference>
<dbReference type="Proteomes" id="UP000886860">
    <property type="component" value="Unassembled WGS sequence"/>
</dbReference>
<evidence type="ECO:0000256" key="7">
    <source>
        <dbReference type="ARBA" id="ARBA00022692"/>
    </source>
</evidence>
<evidence type="ECO:0000256" key="1">
    <source>
        <dbReference type="ARBA" id="ARBA00000085"/>
    </source>
</evidence>
<keyword evidence="11 14" id="KW-1133">Transmembrane helix</keyword>
<protein>
    <recommendedName>
        <fullName evidence="3">histidine kinase</fullName>
        <ecNumber evidence="3">2.7.13.3</ecNumber>
    </recommendedName>
</protein>
<dbReference type="InterPro" id="IPR036890">
    <property type="entry name" value="HATPase_C_sf"/>
</dbReference>
<dbReference type="Pfam" id="PF14501">
    <property type="entry name" value="HATPase_c_5"/>
    <property type="match status" value="1"/>
</dbReference>
<dbReference type="AlphaFoldDB" id="A0A9D1KEB0"/>
<keyword evidence="9 17" id="KW-0418">Kinase</keyword>
<keyword evidence="5" id="KW-0597">Phosphoprotein</keyword>
<sequence length="346" mass="39405">MWINRKRRKLSGEILEFLLLACCIGAFAFCFFYFTADSIAEIYLMERGIQAEEELRAVFRLWLRSVCGFAAMGISLFLFLFLLGQRLSYLITLIDGVEELRGRGLDYALPVEGQDELTELAESINFLASSQKRVQEKEQELKKEREEWIRTLSHDIRTPLTSVIACTSFLQEKESFSQQEAREYIALVQAKAQQIKVLTDQLMGGVVGKNEPIENLRLFISQLAMEWEEILEDRFDCHVRTELCREDRAAADPYALRRIFDNLASNVEKYADAQSPVSLTVESRGEMTLLVQENRKRMQAAAGTESRGIGIKSIRQIAAAYGGEVEIKDTPDSFAIEISLNLKSDL</sequence>
<gene>
    <name evidence="17" type="ORF">IAB60_00085</name>
</gene>
<keyword evidence="10" id="KW-0067">ATP-binding</keyword>
<comment type="subcellular location">
    <subcellularLocation>
        <location evidence="2">Cell membrane</location>
        <topology evidence="2">Multi-pass membrane protein</topology>
    </subcellularLocation>
</comment>
<keyword evidence="7 14" id="KW-0812">Transmembrane</keyword>
<accession>A0A9D1KEB0</accession>
<reference evidence="17" key="1">
    <citation type="submission" date="2020-10" db="EMBL/GenBank/DDBJ databases">
        <authorList>
            <person name="Gilroy R."/>
        </authorList>
    </citation>
    <scope>NUCLEOTIDE SEQUENCE</scope>
    <source>
        <strain evidence="17">CHK123-3438</strain>
    </source>
</reference>
<dbReference type="CDD" id="cd06225">
    <property type="entry name" value="HAMP"/>
    <property type="match status" value="1"/>
</dbReference>
<proteinExistence type="predicted"/>
<dbReference type="InterPro" id="IPR036097">
    <property type="entry name" value="HisK_dim/P_sf"/>
</dbReference>
<evidence type="ECO:0000256" key="2">
    <source>
        <dbReference type="ARBA" id="ARBA00004651"/>
    </source>
</evidence>
<dbReference type="EMBL" id="DVKS01000001">
    <property type="protein sequence ID" value="HIT40495.1"/>
    <property type="molecule type" value="Genomic_DNA"/>
</dbReference>
<dbReference type="CDD" id="cd00082">
    <property type="entry name" value="HisKA"/>
    <property type="match status" value="1"/>
</dbReference>
<dbReference type="InterPro" id="IPR032834">
    <property type="entry name" value="NatK-like_C"/>
</dbReference>
<evidence type="ECO:0000256" key="9">
    <source>
        <dbReference type="ARBA" id="ARBA00022777"/>
    </source>
</evidence>
<evidence type="ECO:0000259" key="15">
    <source>
        <dbReference type="PROSITE" id="PS50109"/>
    </source>
</evidence>
<feature type="transmembrane region" description="Helical" evidence="14">
    <location>
        <begin position="14"/>
        <end position="36"/>
    </location>
</feature>
<evidence type="ECO:0000256" key="12">
    <source>
        <dbReference type="ARBA" id="ARBA00023012"/>
    </source>
</evidence>
<dbReference type="Pfam" id="PF00512">
    <property type="entry name" value="HisKA"/>
    <property type="match status" value="1"/>
</dbReference>
<dbReference type="InterPro" id="IPR050398">
    <property type="entry name" value="HssS/ArlS-like"/>
</dbReference>
<evidence type="ECO:0000256" key="3">
    <source>
        <dbReference type="ARBA" id="ARBA00012438"/>
    </source>
</evidence>
<evidence type="ECO:0000259" key="16">
    <source>
        <dbReference type="PROSITE" id="PS50885"/>
    </source>
</evidence>
<evidence type="ECO:0000256" key="14">
    <source>
        <dbReference type="SAM" id="Phobius"/>
    </source>
</evidence>
<dbReference type="PANTHER" id="PTHR45528:SF1">
    <property type="entry name" value="SENSOR HISTIDINE KINASE CPXA"/>
    <property type="match status" value="1"/>
</dbReference>
<dbReference type="GO" id="GO:0005886">
    <property type="term" value="C:plasma membrane"/>
    <property type="evidence" value="ECO:0007669"/>
    <property type="project" value="UniProtKB-SubCell"/>
</dbReference>
<dbReference type="PROSITE" id="PS50109">
    <property type="entry name" value="HIS_KIN"/>
    <property type="match status" value="1"/>
</dbReference>
<dbReference type="PROSITE" id="PS50885">
    <property type="entry name" value="HAMP"/>
    <property type="match status" value="1"/>
</dbReference>
<evidence type="ECO:0000256" key="5">
    <source>
        <dbReference type="ARBA" id="ARBA00022553"/>
    </source>
</evidence>
<name>A0A9D1KEB0_9FIRM</name>
<dbReference type="Gene3D" id="6.10.340.10">
    <property type="match status" value="1"/>
</dbReference>
<reference evidence="17" key="2">
    <citation type="journal article" date="2021" name="PeerJ">
        <title>Extensive microbial diversity within the chicken gut microbiome revealed by metagenomics and culture.</title>
        <authorList>
            <person name="Gilroy R."/>
            <person name="Ravi A."/>
            <person name="Getino M."/>
            <person name="Pursley I."/>
            <person name="Horton D.L."/>
            <person name="Alikhan N.F."/>
            <person name="Baker D."/>
            <person name="Gharbi K."/>
            <person name="Hall N."/>
            <person name="Watson M."/>
            <person name="Adriaenssens E.M."/>
            <person name="Foster-Nyarko E."/>
            <person name="Jarju S."/>
            <person name="Secka A."/>
            <person name="Antonio M."/>
            <person name="Oren A."/>
            <person name="Chaudhuri R.R."/>
            <person name="La Ragione R."/>
            <person name="Hildebrand F."/>
            <person name="Pallen M.J."/>
        </authorList>
    </citation>
    <scope>NUCLEOTIDE SEQUENCE</scope>
    <source>
        <strain evidence="17">CHK123-3438</strain>
    </source>
</reference>
<keyword evidence="6" id="KW-0808">Transferase</keyword>
<keyword evidence="8" id="KW-0547">Nucleotide-binding</keyword>
<evidence type="ECO:0000256" key="11">
    <source>
        <dbReference type="ARBA" id="ARBA00022989"/>
    </source>
</evidence>
<dbReference type="SMART" id="SM00388">
    <property type="entry name" value="HisKA"/>
    <property type="match status" value="1"/>
</dbReference>
<keyword evidence="4" id="KW-1003">Cell membrane</keyword>
<dbReference type="InterPro" id="IPR005467">
    <property type="entry name" value="His_kinase_dom"/>
</dbReference>
<feature type="transmembrane region" description="Helical" evidence="14">
    <location>
        <begin position="61"/>
        <end position="83"/>
    </location>
</feature>
<evidence type="ECO:0000313" key="18">
    <source>
        <dbReference type="Proteomes" id="UP000886860"/>
    </source>
</evidence>
<dbReference type="PANTHER" id="PTHR45528">
    <property type="entry name" value="SENSOR HISTIDINE KINASE CPXA"/>
    <property type="match status" value="1"/>
</dbReference>